<feature type="transmembrane region" description="Helical" evidence="8">
    <location>
        <begin position="221"/>
        <end position="245"/>
    </location>
</feature>
<feature type="transmembrane region" description="Helical" evidence="8">
    <location>
        <begin position="21"/>
        <end position="40"/>
    </location>
</feature>
<evidence type="ECO:0000256" key="3">
    <source>
        <dbReference type="ARBA" id="ARBA00022448"/>
    </source>
</evidence>
<keyword evidence="7 8" id="KW-0472">Membrane</keyword>
<feature type="domain" description="ABC transmembrane type-2" evidence="9">
    <location>
        <begin position="144"/>
        <end position="370"/>
    </location>
</feature>
<dbReference type="InterPro" id="IPR013525">
    <property type="entry name" value="ABC2_TM"/>
</dbReference>
<comment type="caution">
    <text evidence="10">The sequence shown here is derived from an EMBL/GenBank/DDBJ whole genome shotgun (WGS) entry which is preliminary data.</text>
</comment>
<evidence type="ECO:0000256" key="5">
    <source>
        <dbReference type="ARBA" id="ARBA00022692"/>
    </source>
</evidence>
<dbReference type="OrthoDB" id="9808686at2"/>
<dbReference type="InterPro" id="IPR047817">
    <property type="entry name" value="ABC2_TM_bact-type"/>
</dbReference>
<feature type="transmembrane region" description="Helical" evidence="8">
    <location>
        <begin position="288"/>
        <end position="305"/>
    </location>
</feature>
<dbReference type="STRING" id="194197.BWD09_06280"/>
<comment type="similarity">
    <text evidence="2">Belongs to the ABC-2 integral membrane protein family.</text>
</comment>
<evidence type="ECO:0000256" key="6">
    <source>
        <dbReference type="ARBA" id="ARBA00022989"/>
    </source>
</evidence>
<feature type="transmembrane region" description="Helical" evidence="8">
    <location>
        <begin position="257"/>
        <end position="281"/>
    </location>
</feature>
<evidence type="ECO:0000256" key="1">
    <source>
        <dbReference type="ARBA" id="ARBA00004651"/>
    </source>
</evidence>
<dbReference type="EMBL" id="MTBO01000012">
    <property type="protein sequence ID" value="OSI17074.1"/>
    <property type="molecule type" value="Genomic_DNA"/>
</dbReference>
<dbReference type="GO" id="GO:0005886">
    <property type="term" value="C:plasma membrane"/>
    <property type="evidence" value="ECO:0007669"/>
    <property type="project" value="UniProtKB-SubCell"/>
</dbReference>
<feature type="transmembrane region" description="Helical" evidence="8">
    <location>
        <begin position="175"/>
        <end position="200"/>
    </location>
</feature>
<dbReference type="GO" id="GO:0140359">
    <property type="term" value="F:ABC-type transporter activity"/>
    <property type="evidence" value="ECO:0007669"/>
    <property type="project" value="InterPro"/>
</dbReference>
<sequence>MRSIKNIFALSLKELRSLFGDTVLVALIVFAFTFLVHSAATGVSNDVKNAAVGVIDADRSPLSRQITAALLPPHFQTPVAVSREEVDALMDKGQLVFVIEFPPNFQRDVEQGREPKVQLLTDATTIAQAGLGQAYIGQIFQNELVEFLGQKDLIDQLMPVKPVIKMQFNPNGSDVWPLAIMEVDNMITMITLVLVGAAVIRERERGTIEHLLVMPVGASEIVLSKILANGLVICTVALLSMRWLVGGLLEVPLAGSLWLFALGAAVFMFSIASLAVMLATLAPTMPQYSLLMMPVYIIALMFSGSSSPRNNMPEAAQWISEYWPTTQFVSLAQNVLLRGAGIDLVWPQLAAMSAAGALFLGYALFRFRKMLEQQG</sequence>
<comment type="subcellular location">
    <subcellularLocation>
        <location evidence="1">Cell membrane</location>
        <topology evidence="1">Multi-pass membrane protein</topology>
    </subcellularLocation>
</comment>
<dbReference type="RefSeq" id="WP_085365855.1">
    <property type="nucleotide sequence ID" value="NZ_CAUJPZ010000015.1"/>
</dbReference>
<dbReference type="PROSITE" id="PS51012">
    <property type="entry name" value="ABC_TM2"/>
    <property type="match status" value="1"/>
</dbReference>
<evidence type="ECO:0000256" key="8">
    <source>
        <dbReference type="SAM" id="Phobius"/>
    </source>
</evidence>
<dbReference type="AlphaFoldDB" id="A0A1X3DBI9"/>
<evidence type="ECO:0000256" key="7">
    <source>
        <dbReference type="ARBA" id="ARBA00023136"/>
    </source>
</evidence>
<evidence type="ECO:0000259" key="9">
    <source>
        <dbReference type="PROSITE" id="PS51012"/>
    </source>
</evidence>
<evidence type="ECO:0000313" key="10">
    <source>
        <dbReference type="EMBL" id="OSI17074.1"/>
    </source>
</evidence>
<dbReference type="Proteomes" id="UP000193118">
    <property type="component" value="Unassembled WGS sequence"/>
</dbReference>
<protein>
    <recommendedName>
        <fullName evidence="9">ABC transmembrane type-2 domain-containing protein</fullName>
    </recommendedName>
</protein>
<proteinExistence type="inferred from homology"/>
<keyword evidence="3" id="KW-0813">Transport</keyword>
<keyword evidence="6 8" id="KW-1133">Transmembrane helix</keyword>
<keyword evidence="4" id="KW-1003">Cell membrane</keyword>
<organism evidence="10 11">
    <name type="scientific">Neisseria dentiae</name>
    <dbReference type="NCBI Taxonomy" id="194197"/>
    <lineage>
        <taxon>Bacteria</taxon>
        <taxon>Pseudomonadati</taxon>
        <taxon>Pseudomonadota</taxon>
        <taxon>Betaproteobacteria</taxon>
        <taxon>Neisseriales</taxon>
        <taxon>Neisseriaceae</taxon>
        <taxon>Neisseria</taxon>
    </lineage>
</organism>
<dbReference type="Pfam" id="PF12698">
    <property type="entry name" value="ABC2_membrane_3"/>
    <property type="match status" value="1"/>
</dbReference>
<name>A0A1X3DBI9_9NEIS</name>
<dbReference type="Gene3D" id="3.40.1710.10">
    <property type="entry name" value="abc type-2 transporter like domain"/>
    <property type="match status" value="1"/>
</dbReference>
<accession>A0A1X3DBI9</accession>
<feature type="transmembrane region" description="Helical" evidence="8">
    <location>
        <begin position="345"/>
        <end position="365"/>
    </location>
</feature>
<evidence type="ECO:0000256" key="4">
    <source>
        <dbReference type="ARBA" id="ARBA00022475"/>
    </source>
</evidence>
<dbReference type="GeneID" id="94581990"/>
<gene>
    <name evidence="10" type="ORF">BWD09_06280</name>
</gene>
<dbReference type="InterPro" id="IPR051449">
    <property type="entry name" value="ABC-2_transporter_component"/>
</dbReference>
<keyword evidence="5 8" id="KW-0812">Transmembrane</keyword>
<evidence type="ECO:0000256" key="2">
    <source>
        <dbReference type="ARBA" id="ARBA00007783"/>
    </source>
</evidence>
<dbReference type="PANTHER" id="PTHR30294:SF47">
    <property type="entry name" value="INNER MEMBRANE TRANSPORT PERMEASE YHHJ"/>
    <property type="match status" value="1"/>
</dbReference>
<dbReference type="PANTHER" id="PTHR30294">
    <property type="entry name" value="MEMBRANE COMPONENT OF ABC TRANSPORTER YHHJ-RELATED"/>
    <property type="match status" value="1"/>
</dbReference>
<evidence type="ECO:0000313" key="11">
    <source>
        <dbReference type="Proteomes" id="UP000193118"/>
    </source>
</evidence>
<keyword evidence="11" id="KW-1185">Reference proteome</keyword>
<reference evidence="11" key="1">
    <citation type="submission" date="2017-01" db="EMBL/GenBank/DDBJ databases">
        <authorList>
            <person name="Wolfgang W.J."/>
            <person name="Cole J."/>
            <person name="Wroblewski D."/>
            <person name="Mcginnis J."/>
            <person name="Musser K.A."/>
        </authorList>
    </citation>
    <scope>NUCLEOTIDE SEQUENCE [LARGE SCALE GENOMIC DNA]</scope>
    <source>
        <strain evidence="11">DSM 19151</strain>
    </source>
</reference>